<evidence type="ECO:0000256" key="1">
    <source>
        <dbReference type="ARBA" id="ARBA00022729"/>
    </source>
</evidence>
<keyword evidence="3" id="KW-1185">Reference proteome</keyword>
<dbReference type="Gene3D" id="2.60.40.1180">
    <property type="entry name" value="Golgi alpha-mannosidase II"/>
    <property type="match status" value="1"/>
</dbReference>
<comment type="caution">
    <text evidence="2">The sequence shown here is derived from an EMBL/GenBank/DDBJ whole genome shotgun (WGS) entry which is preliminary data.</text>
</comment>
<evidence type="ECO:0000313" key="2">
    <source>
        <dbReference type="EMBL" id="RBW69808.1"/>
    </source>
</evidence>
<protein>
    <submittedName>
        <fullName evidence="2">Uncharacterized protein</fullName>
    </submittedName>
</protein>
<dbReference type="RefSeq" id="WP_113805892.1">
    <property type="nucleotide sequence ID" value="NZ_QOCW01000008.1"/>
</dbReference>
<dbReference type="OrthoDB" id="9778932at2"/>
<dbReference type="AlphaFoldDB" id="A0A366XW68"/>
<keyword evidence="1" id="KW-0732">Signal</keyword>
<accession>A0A366XW68</accession>
<gene>
    <name evidence="2" type="ORF">DS031_09780</name>
</gene>
<dbReference type="EMBL" id="QOCW01000008">
    <property type="protein sequence ID" value="RBW69808.1"/>
    <property type="molecule type" value="Genomic_DNA"/>
</dbReference>
<reference evidence="2 3" key="1">
    <citation type="submission" date="2018-07" db="EMBL/GenBank/DDBJ databases">
        <title>Lottiidibacillus patelloidae gen. nov., sp. nov., isolated from the intestinal tract of a marine limpet and the reclassification of B. taeanensis BH030017T, B. algicola KMM 3737T and B. hwajinpoensis SW-72T as genus Lottiidibacillus.</title>
        <authorList>
            <person name="Liu R."/>
            <person name="Huang Z."/>
        </authorList>
    </citation>
    <scope>NUCLEOTIDE SEQUENCE [LARGE SCALE GENOMIC DNA]</scope>
    <source>
        <strain evidence="2 3">BH030017</strain>
    </source>
</reference>
<name>A0A366XW68_9BACI</name>
<proteinExistence type="predicted"/>
<dbReference type="InterPro" id="IPR025092">
    <property type="entry name" value="Glyco_hydro_66"/>
</dbReference>
<dbReference type="InterPro" id="IPR013780">
    <property type="entry name" value="Glyco_hydro_b"/>
</dbReference>
<evidence type="ECO:0000313" key="3">
    <source>
        <dbReference type="Proteomes" id="UP000253314"/>
    </source>
</evidence>
<dbReference type="Proteomes" id="UP000253314">
    <property type="component" value="Unassembled WGS sequence"/>
</dbReference>
<dbReference type="Pfam" id="PF13199">
    <property type="entry name" value="Glyco_hydro_66"/>
    <property type="match status" value="1"/>
</dbReference>
<organism evidence="2 3">
    <name type="scientific">Bacillus taeanensis</name>
    <dbReference type="NCBI Taxonomy" id="273032"/>
    <lineage>
        <taxon>Bacteria</taxon>
        <taxon>Bacillati</taxon>
        <taxon>Bacillota</taxon>
        <taxon>Bacilli</taxon>
        <taxon>Bacillales</taxon>
        <taxon>Bacillaceae</taxon>
        <taxon>Bacillus</taxon>
    </lineage>
</organism>
<sequence length="195" mass="22564">MRGLNACGKRIPLLKRWECQENILFDSKETDVKINGAHKGQSLKVSRDEEKNTIWSIVRENKNNKGFEDYDVVHLINLLNNDTNWRNAAAKPNKYEGLTITYPIGKTEKDLPKLKVYTASPDHDMGQMKEIPYKWDNTNLIITLPSLEYWEMIVINHDGLQKEKQEQIFNNSGDKSKGNAKEKKMKVRIMTASKI</sequence>